<feature type="transmembrane region" description="Helical" evidence="1">
    <location>
        <begin position="64"/>
        <end position="85"/>
    </location>
</feature>
<gene>
    <name evidence="2" type="ORF">PT974_03692</name>
</gene>
<feature type="transmembrane region" description="Helical" evidence="1">
    <location>
        <begin position="36"/>
        <end position="58"/>
    </location>
</feature>
<feature type="transmembrane region" description="Helical" evidence="1">
    <location>
        <begin position="12"/>
        <end position="29"/>
    </location>
</feature>
<keyword evidence="1" id="KW-0472">Membrane</keyword>
<proteinExistence type="predicted"/>
<evidence type="ECO:0000313" key="3">
    <source>
        <dbReference type="Proteomes" id="UP001338125"/>
    </source>
</evidence>
<dbReference type="Proteomes" id="UP001338125">
    <property type="component" value="Unassembled WGS sequence"/>
</dbReference>
<keyword evidence="1" id="KW-1133">Transmembrane helix</keyword>
<protein>
    <submittedName>
        <fullName evidence="2">Uncharacterized protein</fullName>
    </submittedName>
</protein>
<sequence>MAVTTAISDFFHSIYEVIASLLGAVYSLLNNTINAIVNFLTGILTLVREVFGGLIDIAGGVGKFLAGNAVLLSIVAVGAVAYSRYSTHGRVTSSRKKTN</sequence>
<dbReference type="EMBL" id="JAVFKD010000004">
    <property type="protein sequence ID" value="KAK5995291.1"/>
    <property type="molecule type" value="Genomic_DNA"/>
</dbReference>
<name>A0ABR0ST05_9HYPO</name>
<comment type="caution">
    <text evidence="2">The sequence shown here is derived from an EMBL/GenBank/DDBJ whole genome shotgun (WGS) entry which is preliminary data.</text>
</comment>
<keyword evidence="3" id="KW-1185">Reference proteome</keyword>
<reference evidence="2 3" key="1">
    <citation type="submission" date="2024-01" db="EMBL/GenBank/DDBJ databases">
        <title>Complete genome of Cladobotryum mycophilum ATHUM6906.</title>
        <authorList>
            <person name="Christinaki A.C."/>
            <person name="Myridakis A.I."/>
            <person name="Kouvelis V.N."/>
        </authorList>
    </citation>
    <scope>NUCLEOTIDE SEQUENCE [LARGE SCALE GENOMIC DNA]</scope>
    <source>
        <strain evidence="2 3">ATHUM6906</strain>
    </source>
</reference>
<accession>A0ABR0ST05</accession>
<organism evidence="2 3">
    <name type="scientific">Cladobotryum mycophilum</name>
    <dbReference type="NCBI Taxonomy" id="491253"/>
    <lineage>
        <taxon>Eukaryota</taxon>
        <taxon>Fungi</taxon>
        <taxon>Dikarya</taxon>
        <taxon>Ascomycota</taxon>
        <taxon>Pezizomycotina</taxon>
        <taxon>Sordariomycetes</taxon>
        <taxon>Hypocreomycetidae</taxon>
        <taxon>Hypocreales</taxon>
        <taxon>Hypocreaceae</taxon>
        <taxon>Cladobotryum</taxon>
    </lineage>
</organism>
<evidence type="ECO:0000313" key="2">
    <source>
        <dbReference type="EMBL" id="KAK5995291.1"/>
    </source>
</evidence>
<keyword evidence="1" id="KW-0812">Transmembrane</keyword>
<evidence type="ECO:0000256" key="1">
    <source>
        <dbReference type="SAM" id="Phobius"/>
    </source>
</evidence>